<feature type="transmembrane region" description="Helical" evidence="9">
    <location>
        <begin position="265"/>
        <end position="287"/>
    </location>
</feature>
<evidence type="ECO:0000256" key="4">
    <source>
        <dbReference type="ARBA" id="ARBA00022475"/>
    </source>
</evidence>
<dbReference type="InterPro" id="IPR002549">
    <property type="entry name" value="AI-2E-like"/>
</dbReference>
<evidence type="ECO:0000256" key="5">
    <source>
        <dbReference type="ARBA" id="ARBA00022692"/>
    </source>
</evidence>
<evidence type="ECO:0000256" key="3">
    <source>
        <dbReference type="ARBA" id="ARBA00022448"/>
    </source>
</evidence>
<protein>
    <submittedName>
        <fullName evidence="10">AI-2E family transporter</fullName>
    </submittedName>
</protein>
<name>A0A921ISX3_9ACTN</name>
<feature type="transmembrane region" description="Helical" evidence="9">
    <location>
        <begin position="21"/>
        <end position="42"/>
    </location>
</feature>
<evidence type="ECO:0000256" key="7">
    <source>
        <dbReference type="ARBA" id="ARBA00023136"/>
    </source>
</evidence>
<dbReference type="AlphaFoldDB" id="A0A921ISX3"/>
<feature type="transmembrane region" description="Helical" evidence="9">
    <location>
        <begin position="78"/>
        <end position="103"/>
    </location>
</feature>
<keyword evidence="6 9" id="KW-1133">Transmembrane helix</keyword>
<feature type="transmembrane region" description="Helical" evidence="9">
    <location>
        <begin position="48"/>
        <end position="66"/>
    </location>
</feature>
<comment type="similarity">
    <text evidence="2">Belongs to the autoinducer-2 exporter (AI-2E) (TC 2.A.86) family.</text>
</comment>
<keyword evidence="3" id="KW-0813">Transport</keyword>
<reference evidence="10" key="1">
    <citation type="journal article" date="2021" name="PeerJ">
        <title>Extensive microbial diversity within the chicken gut microbiome revealed by metagenomics and culture.</title>
        <authorList>
            <person name="Gilroy R."/>
            <person name="Ravi A."/>
            <person name="Getino M."/>
            <person name="Pursley I."/>
            <person name="Horton D.L."/>
            <person name="Alikhan N.F."/>
            <person name="Baker D."/>
            <person name="Gharbi K."/>
            <person name="Hall N."/>
            <person name="Watson M."/>
            <person name="Adriaenssens E.M."/>
            <person name="Foster-Nyarko E."/>
            <person name="Jarju S."/>
            <person name="Secka A."/>
            <person name="Antonio M."/>
            <person name="Oren A."/>
            <person name="Chaudhuri R.R."/>
            <person name="La Ragione R."/>
            <person name="Hildebrand F."/>
            <person name="Pallen M.J."/>
        </authorList>
    </citation>
    <scope>NUCLEOTIDE SEQUENCE</scope>
    <source>
        <strain evidence="10">ChiGjej2B2-7701</strain>
    </source>
</reference>
<keyword evidence="7 9" id="KW-0472">Membrane</keyword>
<feature type="transmembrane region" description="Helical" evidence="9">
    <location>
        <begin position="172"/>
        <end position="194"/>
    </location>
</feature>
<evidence type="ECO:0000256" key="6">
    <source>
        <dbReference type="ARBA" id="ARBA00022989"/>
    </source>
</evidence>
<keyword evidence="4" id="KW-1003">Cell membrane</keyword>
<proteinExistence type="inferred from homology"/>
<dbReference type="GO" id="GO:0005886">
    <property type="term" value="C:plasma membrane"/>
    <property type="evidence" value="ECO:0007669"/>
    <property type="project" value="UniProtKB-SubCell"/>
</dbReference>
<evidence type="ECO:0000256" key="9">
    <source>
        <dbReference type="SAM" id="Phobius"/>
    </source>
</evidence>
<dbReference type="Proteomes" id="UP000746751">
    <property type="component" value="Unassembled WGS sequence"/>
</dbReference>
<comment type="caution">
    <text evidence="10">The sequence shown here is derived from an EMBL/GenBank/DDBJ whole genome shotgun (WGS) entry which is preliminary data.</text>
</comment>
<gene>
    <name evidence="10" type="ORF">K8U80_07520</name>
</gene>
<keyword evidence="5 9" id="KW-0812">Transmembrane</keyword>
<sequence>MSSHVDMPGQDDRVLRDTRLAALRIWAVVGLLVIGAMLLNVIGVLGPVVEFLAIGSLIAFVASPIVNTLEHRGIPRGFGALIGLLVVIAAVILMFTLLLPMLVEQLVDVLNQMPRYFSSLSAWIQDLISNFRSLTSSDMFSGLNDLLSSLQSTATSFVTDLAAELGRGVMPAIGGFANTLFTVFLGLVLAYWLARDYPKIHGEIGFALGDSKEDDYRFIVAILSRSVGGYMRSQVITSIINGVIVFVGLLVIGHPYAGLMGVLTALFHLIPVVGPVFSAFIAVLIAFFYGPAKALWTLVLVVIAQNVTDNVLSPKIMQSTVQVHPAMSLSAIVIGSALMGPLGMVIAIPLCAALKGLFIFYFEKNTKRQLVNYDGAIFQGTPYRDEQGNPVPAFDALGDDSFVADSELLPDDVISDATALPKPELDNPWAKLSELMPFGMPDDQADKKDPEHKEDRPQH</sequence>
<dbReference type="GO" id="GO:0055085">
    <property type="term" value="P:transmembrane transport"/>
    <property type="evidence" value="ECO:0007669"/>
    <property type="project" value="TreeGrafter"/>
</dbReference>
<feature type="transmembrane region" description="Helical" evidence="9">
    <location>
        <begin position="235"/>
        <end position="253"/>
    </location>
</feature>
<evidence type="ECO:0000256" key="1">
    <source>
        <dbReference type="ARBA" id="ARBA00004651"/>
    </source>
</evidence>
<evidence type="ECO:0000313" key="11">
    <source>
        <dbReference type="Proteomes" id="UP000746751"/>
    </source>
</evidence>
<dbReference type="PANTHER" id="PTHR21716">
    <property type="entry name" value="TRANSMEMBRANE PROTEIN"/>
    <property type="match status" value="1"/>
</dbReference>
<dbReference type="Pfam" id="PF01594">
    <property type="entry name" value="AI-2E_transport"/>
    <property type="match status" value="1"/>
</dbReference>
<comment type="subcellular location">
    <subcellularLocation>
        <location evidence="1">Cell membrane</location>
        <topology evidence="1">Multi-pass membrane protein</topology>
    </subcellularLocation>
</comment>
<organism evidence="10 11">
    <name type="scientific">Collinsella ihumii</name>
    <dbReference type="NCBI Taxonomy" id="1720204"/>
    <lineage>
        <taxon>Bacteria</taxon>
        <taxon>Bacillati</taxon>
        <taxon>Actinomycetota</taxon>
        <taxon>Coriobacteriia</taxon>
        <taxon>Coriobacteriales</taxon>
        <taxon>Coriobacteriaceae</taxon>
        <taxon>Collinsella</taxon>
    </lineage>
</organism>
<dbReference type="PANTHER" id="PTHR21716:SF53">
    <property type="entry name" value="PERMEASE PERM-RELATED"/>
    <property type="match status" value="1"/>
</dbReference>
<reference evidence="10" key="2">
    <citation type="submission" date="2021-09" db="EMBL/GenBank/DDBJ databases">
        <authorList>
            <person name="Gilroy R."/>
        </authorList>
    </citation>
    <scope>NUCLEOTIDE SEQUENCE</scope>
    <source>
        <strain evidence="10">ChiGjej2B2-7701</strain>
    </source>
</reference>
<feature type="region of interest" description="Disordered" evidence="8">
    <location>
        <begin position="434"/>
        <end position="459"/>
    </location>
</feature>
<accession>A0A921ISX3</accession>
<feature type="transmembrane region" description="Helical" evidence="9">
    <location>
        <begin position="332"/>
        <end position="362"/>
    </location>
</feature>
<evidence type="ECO:0000256" key="8">
    <source>
        <dbReference type="SAM" id="MobiDB-lite"/>
    </source>
</evidence>
<feature type="compositionally biased region" description="Basic and acidic residues" evidence="8">
    <location>
        <begin position="444"/>
        <end position="459"/>
    </location>
</feature>
<dbReference type="EMBL" id="DYVF01000046">
    <property type="protein sequence ID" value="HJG31230.1"/>
    <property type="molecule type" value="Genomic_DNA"/>
</dbReference>
<evidence type="ECO:0000313" key="10">
    <source>
        <dbReference type="EMBL" id="HJG31230.1"/>
    </source>
</evidence>
<evidence type="ECO:0000256" key="2">
    <source>
        <dbReference type="ARBA" id="ARBA00009773"/>
    </source>
</evidence>